<dbReference type="GO" id="GO:0043531">
    <property type="term" value="F:ADP binding"/>
    <property type="evidence" value="ECO:0007669"/>
    <property type="project" value="UniProtKB-UniRule"/>
</dbReference>
<proteinExistence type="inferred from homology"/>
<dbReference type="Proteomes" id="UP000712713">
    <property type="component" value="Unassembled WGS sequence"/>
</dbReference>
<dbReference type="InterPro" id="IPR027417">
    <property type="entry name" value="P-loop_NTPase"/>
</dbReference>
<dbReference type="NCBIfam" id="NF003742">
    <property type="entry name" value="PRK05339.1"/>
    <property type="match status" value="1"/>
</dbReference>
<evidence type="ECO:0000256" key="1">
    <source>
        <dbReference type="ARBA" id="ARBA00022527"/>
    </source>
</evidence>
<dbReference type="InterPro" id="IPR005177">
    <property type="entry name" value="Kinase-pyrophosphorylase"/>
</dbReference>
<accession>A0A921JQ47</accession>
<dbReference type="GO" id="GO:0016776">
    <property type="term" value="F:phosphotransferase activity, phosphate group as acceptor"/>
    <property type="evidence" value="ECO:0007669"/>
    <property type="project" value="UniProtKB-UniRule"/>
</dbReference>
<keyword evidence="3 5" id="KW-0547">Nucleotide-binding</keyword>
<dbReference type="EMBL" id="DYZF01000074">
    <property type="protein sequence ID" value="HJE50975.1"/>
    <property type="molecule type" value="Genomic_DNA"/>
</dbReference>
<dbReference type="GO" id="GO:0005524">
    <property type="term" value="F:ATP binding"/>
    <property type="evidence" value="ECO:0007669"/>
    <property type="project" value="InterPro"/>
</dbReference>
<dbReference type="EC" id="2.7.11.32" evidence="5"/>
<organism evidence="6 7">
    <name type="scientific">Tessaracoccus flavescens</name>
    <dbReference type="NCBI Taxonomy" id="399497"/>
    <lineage>
        <taxon>Bacteria</taxon>
        <taxon>Bacillati</taxon>
        <taxon>Actinomycetota</taxon>
        <taxon>Actinomycetes</taxon>
        <taxon>Propionibacteriales</taxon>
        <taxon>Propionibacteriaceae</taxon>
        <taxon>Tessaracoccus</taxon>
    </lineage>
</organism>
<evidence type="ECO:0000313" key="7">
    <source>
        <dbReference type="Proteomes" id="UP000712713"/>
    </source>
</evidence>
<gene>
    <name evidence="6" type="ORF">K8V15_03185</name>
</gene>
<dbReference type="SUPFAM" id="SSF52540">
    <property type="entry name" value="P-loop containing nucleoside triphosphate hydrolases"/>
    <property type="match status" value="1"/>
</dbReference>
<keyword evidence="2 5" id="KW-0808">Transferase</keyword>
<evidence type="ECO:0000256" key="5">
    <source>
        <dbReference type="HAMAP-Rule" id="MF_00921"/>
    </source>
</evidence>
<protein>
    <recommendedName>
        <fullName evidence="5">Putative pyruvate, phosphate dikinase regulatory protein</fullName>
        <shortName evidence="5">PPDK regulatory protein</shortName>
        <ecNumber evidence="5">2.7.11.32</ecNumber>
        <ecNumber evidence="5">2.7.4.27</ecNumber>
    </recommendedName>
</protein>
<dbReference type="PANTHER" id="PTHR31756">
    <property type="entry name" value="PYRUVATE, PHOSPHATE DIKINASE REGULATORY PROTEIN 1, CHLOROPLASTIC"/>
    <property type="match status" value="1"/>
</dbReference>
<dbReference type="InterPro" id="IPR026565">
    <property type="entry name" value="PPDK_reg"/>
</dbReference>
<comment type="caution">
    <text evidence="6">The sequence shown here is derived from an EMBL/GenBank/DDBJ whole genome shotgun (WGS) entry which is preliminary data.</text>
</comment>
<evidence type="ECO:0000256" key="2">
    <source>
        <dbReference type="ARBA" id="ARBA00022679"/>
    </source>
</evidence>
<comment type="catalytic activity">
    <reaction evidence="5">
        <text>N(tele)-phospho-L-histidyl/L-threonyl-[pyruvate, phosphate dikinase] + ADP = N(tele)-phospho-L-histidyl/O-phospho-L-threonyl-[pyruvate, phosphate dikinase] + AMP + H(+)</text>
        <dbReference type="Rhea" id="RHEA:43692"/>
        <dbReference type="Rhea" id="RHEA-COMP:10650"/>
        <dbReference type="Rhea" id="RHEA-COMP:10651"/>
        <dbReference type="ChEBI" id="CHEBI:15378"/>
        <dbReference type="ChEBI" id="CHEBI:30013"/>
        <dbReference type="ChEBI" id="CHEBI:61977"/>
        <dbReference type="ChEBI" id="CHEBI:83586"/>
        <dbReference type="ChEBI" id="CHEBI:456215"/>
        <dbReference type="ChEBI" id="CHEBI:456216"/>
        <dbReference type="EC" id="2.7.11.32"/>
    </reaction>
</comment>
<comment type="function">
    <text evidence="5">Bifunctional serine/threonine kinase and phosphorylase involved in the regulation of the pyruvate, phosphate dikinase (PPDK) by catalyzing its phosphorylation/dephosphorylation.</text>
</comment>
<keyword evidence="4 5" id="KW-0418">Kinase</keyword>
<dbReference type="GO" id="GO:0004674">
    <property type="term" value="F:protein serine/threonine kinase activity"/>
    <property type="evidence" value="ECO:0007669"/>
    <property type="project" value="UniProtKB-UniRule"/>
</dbReference>
<comment type="catalytic activity">
    <reaction evidence="5">
        <text>N(tele)-phospho-L-histidyl/O-phospho-L-threonyl-[pyruvate, phosphate dikinase] + phosphate + H(+) = N(tele)-phospho-L-histidyl/L-threonyl-[pyruvate, phosphate dikinase] + diphosphate</text>
        <dbReference type="Rhea" id="RHEA:43696"/>
        <dbReference type="Rhea" id="RHEA-COMP:10650"/>
        <dbReference type="Rhea" id="RHEA-COMP:10651"/>
        <dbReference type="ChEBI" id="CHEBI:15378"/>
        <dbReference type="ChEBI" id="CHEBI:30013"/>
        <dbReference type="ChEBI" id="CHEBI:33019"/>
        <dbReference type="ChEBI" id="CHEBI:43474"/>
        <dbReference type="ChEBI" id="CHEBI:61977"/>
        <dbReference type="ChEBI" id="CHEBI:83586"/>
        <dbReference type="EC" id="2.7.4.27"/>
    </reaction>
</comment>
<dbReference type="Pfam" id="PF03618">
    <property type="entry name" value="Kinase-PPPase"/>
    <property type="match status" value="1"/>
</dbReference>
<evidence type="ECO:0000256" key="4">
    <source>
        <dbReference type="ARBA" id="ARBA00022777"/>
    </source>
</evidence>
<dbReference type="AlphaFoldDB" id="A0A921JQ47"/>
<dbReference type="HAMAP" id="MF_00921">
    <property type="entry name" value="PDRP"/>
    <property type="match status" value="1"/>
</dbReference>
<dbReference type="PANTHER" id="PTHR31756:SF3">
    <property type="entry name" value="PYRUVATE, PHOSPHATE DIKINASE REGULATORY PROTEIN 1, CHLOROPLASTIC"/>
    <property type="match status" value="1"/>
</dbReference>
<dbReference type="EC" id="2.7.4.27" evidence="5"/>
<sequence length="297" mass="32926">MSAEPLEIHIIADSTGETAARIARAAIAQFPSQEFQTVRHRKTGTTKTLMTALEKVKNRAKAVPVAVFFTLVNEELATLVRSFLKDAEIPYADLMTSAMQALETITGIDADQVPMRPVGVEAEYFVRMSAIDFAVRNDDGSLPEMLRECDICLVGPSRSGKTPLSIYLAYLGYKAVNVPLVPGIDPPKELFELDRWRIVGLTMDAERLLKIRGERVRGMGGFGTKDGYADLVRIYDELDEINKVQRRLGCPIIDTTGVAIEEAASRIIDYVDDRAKQVGKRLRRPPGIIQTTKAFKP</sequence>
<comment type="similarity">
    <text evidence="5">Belongs to the pyruvate, phosphate/water dikinase regulatory protein family. PDRP subfamily.</text>
</comment>
<feature type="binding site" evidence="5">
    <location>
        <begin position="155"/>
        <end position="162"/>
    </location>
    <ligand>
        <name>ADP</name>
        <dbReference type="ChEBI" id="CHEBI:456216"/>
    </ligand>
</feature>
<reference evidence="6" key="1">
    <citation type="journal article" date="2021" name="PeerJ">
        <title>Extensive microbial diversity within the chicken gut microbiome revealed by metagenomics and culture.</title>
        <authorList>
            <person name="Gilroy R."/>
            <person name="Ravi A."/>
            <person name="Getino M."/>
            <person name="Pursley I."/>
            <person name="Horton D.L."/>
            <person name="Alikhan N.F."/>
            <person name="Baker D."/>
            <person name="Gharbi K."/>
            <person name="Hall N."/>
            <person name="Watson M."/>
            <person name="Adriaenssens E.M."/>
            <person name="Foster-Nyarko E."/>
            <person name="Jarju S."/>
            <person name="Secka A."/>
            <person name="Antonio M."/>
            <person name="Oren A."/>
            <person name="Chaudhuri R.R."/>
            <person name="La Ragione R."/>
            <person name="Hildebrand F."/>
            <person name="Pallen M.J."/>
        </authorList>
    </citation>
    <scope>NUCLEOTIDE SEQUENCE</scope>
    <source>
        <strain evidence="6">ChiGjej3B3-7470</strain>
    </source>
</reference>
<keyword evidence="1 5" id="KW-0723">Serine/threonine-protein kinase</keyword>
<evidence type="ECO:0000313" key="6">
    <source>
        <dbReference type="EMBL" id="HJE50975.1"/>
    </source>
</evidence>
<evidence type="ECO:0000256" key="3">
    <source>
        <dbReference type="ARBA" id="ARBA00022741"/>
    </source>
</evidence>
<reference evidence="6" key="2">
    <citation type="submission" date="2021-09" db="EMBL/GenBank/DDBJ databases">
        <authorList>
            <person name="Gilroy R."/>
        </authorList>
    </citation>
    <scope>NUCLEOTIDE SEQUENCE</scope>
    <source>
        <strain evidence="6">ChiGjej3B3-7470</strain>
    </source>
</reference>
<name>A0A921JQ47_9ACTN</name>